<accession>A0A6L5Y0Z0</accession>
<comment type="caution">
    <text evidence="1">The sequence shown here is derived from an EMBL/GenBank/DDBJ whole genome shotgun (WGS) entry which is preliminary data.</text>
</comment>
<dbReference type="AlphaFoldDB" id="A0A6L5Y0Z0"/>
<proteinExistence type="predicted"/>
<name>A0A6L5Y0Z0_9FIRM</name>
<dbReference type="Proteomes" id="UP000482209">
    <property type="component" value="Unassembled WGS sequence"/>
</dbReference>
<gene>
    <name evidence="1" type="ORF">FYJ58_09360</name>
</gene>
<dbReference type="RefSeq" id="WP_154519482.1">
    <property type="nucleotide sequence ID" value="NZ_VUMT01000013.1"/>
</dbReference>
<organism evidence="1 2">
    <name type="scientific">Velocimicrobium porci</name>
    <dbReference type="NCBI Taxonomy" id="2606634"/>
    <lineage>
        <taxon>Bacteria</taxon>
        <taxon>Bacillati</taxon>
        <taxon>Bacillota</taxon>
        <taxon>Clostridia</taxon>
        <taxon>Lachnospirales</taxon>
        <taxon>Lachnospiraceae</taxon>
        <taxon>Velocimicrobium</taxon>
    </lineage>
</organism>
<protein>
    <submittedName>
        <fullName evidence="1">Uncharacterized protein</fullName>
    </submittedName>
</protein>
<sequence>MRKKDIKIQINEILWEMALKKIENEFGKKYCKTDCILIIMLLALYKKKNKLRKAENLYLALQHPDQFVPSAYKSMTIAVYDGLLDMLQEQHSSNTHSQIIEYAIAEAHHRNQIALSIEKMPNIS</sequence>
<dbReference type="EMBL" id="VUMT01000013">
    <property type="protein sequence ID" value="MSS64078.1"/>
    <property type="molecule type" value="Genomic_DNA"/>
</dbReference>
<evidence type="ECO:0000313" key="1">
    <source>
        <dbReference type="EMBL" id="MSS64078.1"/>
    </source>
</evidence>
<evidence type="ECO:0000313" key="2">
    <source>
        <dbReference type="Proteomes" id="UP000482209"/>
    </source>
</evidence>
<keyword evidence="2" id="KW-1185">Reference proteome</keyword>
<reference evidence="1 2" key="1">
    <citation type="submission" date="2019-08" db="EMBL/GenBank/DDBJ databases">
        <title>In-depth cultivation of the pig gut microbiome towards novel bacterial diversity and tailored functional studies.</title>
        <authorList>
            <person name="Wylensek D."/>
            <person name="Hitch T.C.A."/>
            <person name="Clavel T."/>
        </authorList>
    </citation>
    <scope>NUCLEOTIDE SEQUENCE [LARGE SCALE GENOMIC DNA]</scope>
    <source>
        <strain evidence="1 2">WCA-693-APC-MOT-I</strain>
    </source>
</reference>